<dbReference type="SUPFAM" id="SSF56300">
    <property type="entry name" value="Metallo-dependent phosphatases"/>
    <property type="match status" value="1"/>
</dbReference>
<keyword evidence="3" id="KW-1133">Transmembrane helix</keyword>
<proteinExistence type="predicted"/>
<feature type="compositionally biased region" description="Basic residues" evidence="2">
    <location>
        <begin position="567"/>
        <end position="576"/>
    </location>
</feature>
<feature type="compositionally biased region" description="Basic and acidic residues" evidence="2">
    <location>
        <begin position="555"/>
        <end position="566"/>
    </location>
</feature>
<dbReference type="STRING" id="45235.A0A2K3QKF1"/>
<dbReference type="GO" id="GO:0005783">
    <property type="term" value="C:endoplasmic reticulum"/>
    <property type="evidence" value="ECO:0007669"/>
    <property type="project" value="TreeGrafter"/>
</dbReference>
<feature type="region of interest" description="Disordered" evidence="2">
    <location>
        <begin position="555"/>
        <end position="648"/>
    </location>
</feature>
<feature type="compositionally biased region" description="Basic and acidic residues" evidence="2">
    <location>
        <begin position="625"/>
        <end position="640"/>
    </location>
</feature>
<dbReference type="GO" id="GO:0016020">
    <property type="term" value="C:membrane"/>
    <property type="evidence" value="ECO:0007669"/>
    <property type="project" value="GOC"/>
</dbReference>
<gene>
    <name evidence="4" type="ORF">TCAP_02081</name>
</gene>
<reference evidence="4 5" key="1">
    <citation type="submission" date="2017-08" db="EMBL/GenBank/DDBJ databases">
        <title>Harnessing the power of phylogenomics to disentangle the directionality and signatures of interkingdom host jumping in the parasitic fungal genus Tolypocladium.</title>
        <authorList>
            <person name="Quandt C.A."/>
            <person name="Patterson W."/>
            <person name="Spatafora J.W."/>
        </authorList>
    </citation>
    <scope>NUCLEOTIDE SEQUENCE [LARGE SCALE GENOMIC DNA]</scope>
    <source>
        <strain evidence="4 5">CBS 113982</strain>
    </source>
</reference>
<keyword evidence="1 3" id="KW-0472">Membrane</keyword>
<name>A0A2K3QKF1_9HYPO</name>
<dbReference type="InterPro" id="IPR029052">
    <property type="entry name" value="Metallo-depent_PP-like"/>
</dbReference>
<dbReference type="AlphaFoldDB" id="A0A2K3QKF1"/>
<evidence type="ECO:0000256" key="3">
    <source>
        <dbReference type="SAM" id="Phobius"/>
    </source>
</evidence>
<dbReference type="Proteomes" id="UP000236621">
    <property type="component" value="Unassembled WGS sequence"/>
</dbReference>
<dbReference type="OrthoDB" id="5977743at2759"/>
<comment type="caution">
    <text evidence="4">The sequence shown here is derived from an EMBL/GenBank/DDBJ whole genome shotgun (WGS) entry which is preliminary data.</text>
</comment>
<organism evidence="4 5">
    <name type="scientific">Tolypocladium capitatum</name>
    <dbReference type="NCBI Taxonomy" id="45235"/>
    <lineage>
        <taxon>Eukaryota</taxon>
        <taxon>Fungi</taxon>
        <taxon>Dikarya</taxon>
        <taxon>Ascomycota</taxon>
        <taxon>Pezizomycotina</taxon>
        <taxon>Sordariomycetes</taxon>
        <taxon>Hypocreomycetidae</taxon>
        <taxon>Hypocreales</taxon>
        <taxon>Ophiocordycipitaceae</taxon>
        <taxon>Tolypocladium</taxon>
    </lineage>
</organism>
<evidence type="ECO:0000256" key="2">
    <source>
        <dbReference type="SAM" id="MobiDB-lite"/>
    </source>
</evidence>
<evidence type="ECO:0000313" key="4">
    <source>
        <dbReference type="EMBL" id="PNY27999.1"/>
    </source>
</evidence>
<feature type="transmembrane region" description="Helical" evidence="3">
    <location>
        <begin position="55"/>
        <end position="73"/>
    </location>
</feature>
<dbReference type="EMBL" id="NRSZ01000317">
    <property type="protein sequence ID" value="PNY27999.1"/>
    <property type="molecule type" value="Genomic_DNA"/>
</dbReference>
<dbReference type="PANTHER" id="PTHR13315">
    <property type="entry name" value="METALLO PHOSPHOESTERASE RELATED"/>
    <property type="match status" value="1"/>
</dbReference>
<evidence type="ECO:0000313" key="5">
    <source>
        <dbReference type="Proteomes" id="UP000236621"/>
    </source>
</evidence>
<keyword evidence="5" id="KW-1185">Reference proteome</keyword>
<dbReference type="InterPro" id="IPR033308">
    <property type="entry name" value="PGAP5/Cdc1/Ted1"/>
</dbReference>
<sequence>MVRHEVSMLDKFYVATWRRVRMLATWARGPGRQLATVLALSTLHRVRRNLTPRRLLSVPHALVLVWMVVLLWGERWVFDSKVEDCAWRNWEKWPKDATPHHLIFVADPQLIDPHSYPGRPWPLNPLTVLVTDNYMRRSYTALQRRLHPDSLFFLGDLFDGGREWKTWQGKFVDPKWGNGRSGEEKKWVRTWHRKYGEDYWLREYRRFSDIFFDNWNAGGDAPGPWQRGRKLVASLPGNHDLGFGAQIQVPVRDRFSAFFGEVNRVDVVGNHTVVSVDTVSMSAGTSTFRNRHDLRPIYGPVHDFLDGVRAAKRKAVQEELGVWYDTGRDLRFGHKVEDVEKADLTRRPEDPGPGAPDFPTILLTHVPLYRDPGTPCGPHREHWPPAKPAKGQAGPVTPDPGNAISVSAGYQYQNVLGEEDSVKLIKDIGNVVHVFSGDDHDHCELVHSSSKGNVREITVKSFSMAMGVPTPGFVMVSLYHPVGADGKPTPGAAKATLQTHLCLLPNQFRTYMKYMTYVILSIALLTVRALLVPILNLQPFALETEQRATALPSFRDKAKAEPPDHSAHHHNNHHHLPSGLSAAATSGLRSAPTATNGGARWSSKKSKQARRWGWAGEDGGSGPRIKLDDDFYDGGKEWKTGRGRGGLG</sequence>
<keyword evidence="3" id="KW-0812">Transmembrane</keyword>
<feature type="non-terminal residue" evidence="4">
    <location>
        <position position="648"/>
    </location>
</feature>
<dbReference type="PANTHER" id="PTHR13315:SF4">
    <property type="entry name" value="METALLOPHOSPHOESTERASE, ISOFORM E"/>
    <property type="match status" value="1"/>
</dbReference>
<evidence type="ECO:0000256" key="1">
    <source>
        <dbReference type="ARBA" id="ARBA00023136"/>
    </source>
</evidence>
<dbReference type="GO" id="GO:0006506">
    <property type="term" value="P:GPI anchor biosynthetic process"/>
    <property type="evidence" value="ECO:0007669"/>
    <property type="project" value="InterPro"/>
</dbReference>
<accession>A0A2K3QKF1</accession>
<feature type="compositionally biased region" description="Polar residues" evidence="2">
    <location>
        <begin position="583"/>
        <end position="596"/>
    </location>
</feature>
<protein>
    <submittedName>
        <fullName evidence="4">Uncharacterized protein</fullName>
    </submittedName>
</protein>